<evidence type="ECO:0000313" key="5">
    <source>
        <dbReference type="Proteomes" id="UP001501147"/>
    </source>
</evidence>
<protein>
    <submittedName>
        <fullName evidence="4">Uncharacterized protein</fullName>
    </submittedName>
</protein>
<dbReference type="PROSITE" id="PS51186">
    <property type="entry name" value="GNAT"/>
    <property type="match status" value="1"/>
</dbReference>
<dbReference type="SUPFAM" id="SSF55729">
    <property type="entry name" value="Acyl-CoA N-acyltransferases (Nat)"/>
    <property type="match status" value="1"/>
</dbReference>
<accession>A0ABP8ZMI1</accession>
<dbReference type="SUPFAM" id="SSF55811">
    <property type="entry name" value="Nudix"/>
    <property type="match status" value="1"/>
</dbReference>
<evidence type="ECO:0000259" key="2">
    <source>
        <dbReference type="PROSITE" id="PS51186"/>
    </source>
</evidence>
<keyword evidence="5" id="KW-1185">Reference proteome</keyword>
<dbReference type="Proteomes" id="UP001501147">
    <property type="component" value="Unassembled WGS sequence"/>
</dbReference>
<dbReference type="Pfam" id="PF13673">
    <property type="entry name" value="Acetyltransf_10"/>
    <property type="match status" value="1"/>
</dbReference>
<dbReference type="Pfam" id="PF00293">
    <property type="entry name" value="NUDIX"/>
    <property type="match status" value="1"/>
</dbReference>
<feature type="domain" description="N-acetyltransferase" evidence="2">
    <location>
        <begin position="327"/>
        <end position="485"/>
    </location>
</feature>
<organism evidence="4 5">
    <name type="scientific">Streptomyces sanyensis</name>
    <dbReference type="NCBI Taxonomy" id="568869"/>
    <lineage>
        <taxon>Bacteria</taxon>
        <taxon>Bacillati</taxon>
        <taxon>Actinomycetota</taxon>
        <taxon>Actinomycetes</taxon>
        <taxon>Kitasatosporales</taxon>
        <taxon>Streptomycetaceae</taxon>
        <taxon>Streptomyces</taxon>
    </lineage>
</organism>
<reference evidence="5" key="1">
    <citation type="journal article" date="2019" name="Int. J. Syst. Evol. Microbiol.">
        <title>The Global Catalogue of Microorganisms (GCM) 10K type strain sequencing project: providing services to taxonomists for standard genome sequencing and annotation.</title>
        <authorList>
            <consortium name="The Broad Institute Genomics Platform"/>
            <consortium name="The Broad Institute Genome Sequencing Center for Infectious Disease"/>
            <person name="Wu L."/>
            <person name="Ma J."/>
        </authorList>
    </citation>
    <scope>NUCLEOTIDE SEQUENCE [LARGE SCALE GENOMIC DNA]</scope>
    <source>
        <strain evidence="5">JCM 18324</strain>
    </source>
</reference>
<dbReference type="InterPro" id="IPR016181">
    <property type="entry name" value="Acyl_CoA_acyltransferase"/>
</dbReference>
<dbReference type="PROSITE" id="PS51462">
    <property type="entry name" value="NUDIX"/>
    <property type="match status" value="1"/>
</dbReference>
<proteinExistence type="predicted"/>
<feature type="region of interest" description="Disordered" evidence="1">
    <location>
        <begin position="186"/>
        <end position="332"/>
    </location>
</feature>
<dbReference type="EMBL" id="BAABJV010000001">
    <property type="protein sequence ID" value="GAA4760538.1"/>
    <property type="molecule type" value="Genomic_DNA"/>
</dbReference>
<evidence type="ECO:0000259" key="3">
    <source>
        <dbReference type="PROSITE" id="PS51462"/>
    </source>
</evidence>
<evidence type="ECO:0000313" key="4">
    <source>
        <dbReference type="EMBL" id="GAA4760538.1"/>
    </source>
</evidence>
<gene>
    <name evidence="4" type="ORF">GCM10023329_02100</name>
</gene>
<dbReference type="InterPro" id="IPR000182">
    <property type="entry name" value="GNAT_dom"/>
</dbReference>
<feature type="compositionally biased region" description="Basic and acidic residues" evidence="1">
    <location>
        <begin position="239"/>
        <end position="249"/>
    </location>
</feature>
<dbReference type="Gene3D" id="3.40.630.30">
    <property type="match status" value="1"/>
</dbReference>
<name>A0ABP8ZMI1_9ACTN</name>
<feature type="domain" description="Nudix hydrolase" evidence="3">
    <location>
        <begin position="502"/>
        <end position="636"/>
    </location>
</feature>
<dbReference type="InterPro" id="IPR015797">
    <property type="entry name" value="NUDIX_hydrolase-like_dom_sf"/>
</dbReference>
<evidence type="ECO:0000256" key="1">
    <source>
        <dbReference type="SAM" id="MobiDB-lite"/>
    </source>
</evidence>
<feature type="compositionally biased region" description="Basic and acidic residues" evidence="1">
    <location>
        <begin position="209"/>
        <end position="225"/>
    </location>
</feature>
<dbReference type="RefSeq" id="WP_345608343.1">
    <property type="nucleotide sequence ID" value="NZ_BAABJV010000001.1"/>
</dbReference>
<dbReference type="Gene3D" id="3.90.79.10">
    <property type="entry name" value="Nucleoside Triphosphate Pyrophosphohydrolase"/>
    <property type="match status" value="2"/>
</dbReference>
<sequence length="653" mass="69289">MALSLPSVRAIAQAYLSRHPEERRSLAGLLAHLAAPAGTTEPCGPRSRRAHLAPVTCTAVVVDRDRRVLHTLRGGTPRLPAPCVPVEAADRHLPDAALRGLSAETGILPGDLCLTPRRLREPLDIAVHDVDADPGTGEPARRHYDFRFLFPLVTGCSVHRAPPEAAGGGARWLLLSEVACPSLRAKLPTTGTGGRRAHAPPEAPVAARPAREGRDHSPAQVRDARPTPAEHGVPPLRLGDARPRRRADGPLHPVAAQGTAHPAPGSPVPAPVGRSAAADAGGVAVPLPVGRGRGPGSGSGSADSEGAGRHRPSTAVAPDRVRPGGRGGVRPAVPEDAEAIVRMRSAHILAEPLSEEWIRRCANELAPRLGPAGDARAFVLDAPDGALAACALGLVHSALPTPDRPRGLAARLHIVATRPDLRRRGCARAVVSALVDHLAEKEHVTRFEVDASVEAAPLYRELGFTGSPVSMRMTRPEPPAADGAPGRGSGWMPPERYAETVLKATAFACVYYTDEDDRPLQLHSVYSPAHPWQLVGGTMDPGERPWETAVRECREETGLTPPSPPRLLATVYGLPGAGWPYSSLGTVFDGGRLTPAQIRGIVLDPREHDEVRVLPLAAWRALMPPGDFARLSAVERARRTGEAAYFGTWDWEE</sequence>
<comment type="caution">
    <text evidence="4">The sequence shown here is derived from an EMBL/GenBank/DDBJ whole genome shotgun (WGS) entry which is preliminary data.</text>
</comment>
<dbReference type="InterPro" id="IPR000086">
    <property type="entry name" value="NUDIX_hydrolase_dom"/>
</dbReference>
<feature type="compositionally biased region" description="Low complexity" evidence="1">
    <location>
        <begin position="271"/>
        <end position="290"/>
    </location>
</feature>